<evidence type="ECO:0000313" key="1">
    <source>
        <dbReference type="EMBL" id="QTA85858.1"/>
    </source>
</evidence>
<proteinExistence type="predicted"/>
<keyword evidence="2" id="KW-1185">Reference proteome</keyword>
<gene>
    <name evidence="1" type="ORF">dnm_018730</name>
</gene>
<name>A0A975GMH8_9BACT</name>
<dbReference type="AlphaFoldDB" id="A0A975GMH8"/>
<dbReference type="Proteomes" id="UP000663722">
    <property type="component" value="Chromosome"/>
</dbReference>
<protein>
    <submittedName>
        <fullName evidence="1">Uncharacterized protein</fullName>
    </submittedName>
</protein>
<accession>A0A975GMH8</accession>
<dbReference type="EMBL" id="CP061800">
    <property type="protein sequence ID" value="QTA85858.1"/>
    <property type="molecule type" value="Genomic_DNA"/>
</dbReference>
<reference evidence="1" key="1">
    <citation type="journal article" date="2021" name="Microb. Physiol.">
        <title>Proteogenomic Insights into the Physiology of Marine, Sulfate-Reducing, Filamentous Desulfonema limicola and Desulfonema magnum.</title>
        <authorList>
            <person name="Schnaars V."/>
            <person name="Wohlbrand L."/>
            <person name="Scheve S."/>
            <person name="Hinrichs C."/>
            <person name="Reinhardt R."/>
            <person name="Rabus R."/>
        </authorList>
    </citation>
    <scope>NUCLEOTIDE SEQUENCE</scope>
    <source>
        <strain evidence="1">4be13</strain>
    </source>
</reference>
<organism evidence="1 2">
    <name type="scientific">Desulfonema magnum</name>
    <dbReference type="NCBI Taxonomy" id="45655"/>
    <lineage>
        <taxon>Bacteria</taxon>
        <taxon>Pseudomonadati</taxon>
        <taxon>Thermodesulfobacteriota</taxon>
        <taxon>Desulfobacteria</taxon>
        <taxon>Desulfobacterales</taxon>
        <taxon>Desulfococcaceae</taxon>
        <taxon>Desulfonema</taxon>
    </lineage>
</organism>
<sequence length="38" mass="4421">MNNTTRNNRPKSAYKKLSEALIQFRVSSFKFHPPLPTT</sequence>
<dbReference type="KEGG" id="dmm:dnm_018730"/>
<evidence type="ECO:0000313" key="2">
    <source>
        <dbReference type="Proteomes" id="UP000663722"/>
    </source>
</evidence>